<gene>
    <name evidence="2" type="ORF">C1SCF055_LOCUS26366</name>
</gene>
<name>A0A9P1CX46_9DINO</name>
<reference evidence="2" key="1">
    <citation type="submission" date="2022-10" db="EMBL/GenBank/DDBJ databases">
        <authorList>
            <person name="Chen Y."/>
            <person name="Dougan E. K."/>
            <person name="Chan C."/>
            <person name="Rhodes N."/>
            <person name="Thang M."/>
        </authorList>
    </citation>
    <scope>NUCLEOTIDE SEQUENCE</scope>
</reference>
<dbReference type="AlphaFoldDB" id="A0A9P1CX46"/>
<evidence type="ECO:0000256" key="1">
    <source>
        <dbReference type="SAM" id="MobiDB-lite"/>
    </source>
</evidence>
<accession>A0A9P1CX46</accession>
<sequence>MSTVATYKDFKLVKGQLQVTAKEWIKTGKKKHVEKISNATVVLVLQDTTRKKGDITIRDNVSRCGSGAFKDVFMLDNYNFVVKMMTDGKTKAEWGAEQHRFDKYKSVVEKEMMYCFGQIFLEKTSVREGDFFEGNSSMVEGDASILLAEKLIFTGKSKLTSFFTTMQCTPQAWESYVQMQVEILRLLFRFVHQDVLPWDAKIDNVGLAEAREPHSAPVWVFCDLDGLRDMTDYPNVGGSFKRILQTMINQDSNLMQPHRSDAIAHGWQTPYEKVQTLIRDALVTGEMGTARWRFPSPSPSYLQDLETQLEQVKPETGDKEASFPYPFTQNLHPKCMVQQLRRQCPKDDASDQWHLFILAAPKKLLMLRGEETIGICKRHGANLAAASQNSSSEVFEITNCLHPSGHIATIFWHRIAEDSWGEVCREGVGAILCGLNLGQWQDSMMKQSLQDLKQQFRVVPGQRGFFARPERPDRPLGLTYEQRESSQDMLPYEMNRGKRSRRSRRSAQIPEVNREPHVFRVVQDLLRLVHNMLPLQHIGQIERQRAEHKCWERSVEGAFNFATSDRVLGLLRYVDAGWFHQGDEDGDHCKYGLQADKILGAIEALKKWLRPRAGKNETADAEIEKMSWRTTLCFYEFEMSDTEIDHLAATAIAILHVRWQWISSWLTTERLKMSPASSAAA</sequence>
<comment type="caution">
    <text evidence="2">The sequence shown here is derived from an EMBL/GenBank/DDBJ whole genome shotgun (WGS) entry which is preliminary data.</text>
</comment>
<evidence type="ECO:0000313" key="3">
    <source>
        <dbReference type="EMBL" id="CAL1153607.1"/>
    </source>
</evidence>
<feature type="region of interest" description="Disordered" evidence="1">
    <location>
        <begin position="474"/>
        <end position="509"/>
    </location>
</feature>
<keyword evidence="4" id="KW-0418">Kinase</keyword>
<keyword evidence="5" id="KW-1185">Reference proteome</keyword>
<dbReference type="EMBL" id="CAMXCT010002756">
    <property type="protein sequence ID" value="CAI4000232.1"/>
    <property type="molecule type" value="Genomic_DNA"/>
</dbReference>
<evidence type="ECO:0000313" key="2">
    <source>
        <dbReference type="EMBL" id="CAI4000232.1"/>
    </source>
</evidence>
<dbReference type="GO" id="GO:0016301">
    <property type="term" value="F:kinase activity"/>
    <property type="evidence" value="ECO:0007669"/>
    <property type="project" value="UniProtKB-KW"/>
</dbReference>
<reference evidence="3" key="2">
    <citation type="submission" date="2024-04" db="EMBL/GenBank/DDBJ databases">
        <authorList>
            <person name="Chen Y."/>
            <person name="Shah S."/>
            <person name="Dougan E. K."/>
            <person name="Thang M."/>
            <person name="Chan C."/>
        </authorList>
    </citation>
    <scope>NUCLEOTIDE SEQUENCE [LARGE SCALE GENOMIC DNA]</scope>
</reference>
<evidence type="ECO:0000313" key="5">
    <source>
        <dbReference type="Proteomes" id="UP001152797"/>
    </source>
</evidence>
<organism evidence="2">
    <name type="scientific">Cladocopium goreaui</name>
    <dbReference type="NCBI Taxonomy" id="2562237"/>
    <lineage>
        <taxon>Eukaryota</taxon>
        <taxon>Sar</taxon>
        <taxon>Alveolata</taxon>
        <taxon>Dinophyceae</taxon>
        <taxon>Suessiales</taxon>
        <taxon>Symbiodiniaceae</taxon>
        <taxon>Cladocopium</taxon>
    </lineage>
</organism>
<keyword evidence="4" id="KW-0808">Transferase</keyword>
<dbReference type="EMBL" id="CAMXCT020002756">
    <property type="protein sequence ID" value="CAL1153607.1"/>
    <property type="molecule type" value="Genomic_DNA"/>
</dbReference>
<dbReference type="EMBL" id="CAMXCT030002756">
    <property type="protein sequence ID" value="CAL4787544.1"/>
    <property type="molecule type" value="Genomic_DNA"/>
</dbReference>
<protein>
    <submittedName>
        <fullName evidence="4">Protein kinase domain-containing protein</fullName>
    </submittedName>
</protein>
<proteinExistence type="predicted"/>
<dbReference type="Proteomes" id="UP001152797">
    <property type="component" value="Unassembled WGS sequence"/>
</dbReference>
<evidence type="ECO:0000313" key="4">
    <source>
        <dbReference type="EMBL" id="CAL4787544.1"/>
    </source>
</evidence>